<evidence type="ECO:0000313" key="2">
    <source>
        <dbReference type="Proteomes" id="UP000478052"/>
    </source>
</evidence>
<comment type="caution">
    <text evidence="1">The sequence shown here is derived from an EMBL/GenBank/DDBJ whole genome shotgun (WGS) entry which is preliminary data.</text>
</comment>
<evidence type="ECO:0000313" key="1">
    <source>
        <dbReference type="EMBL" id="KAF0699859.1"/>
    </source>
</evidence>
<dbReference type="Proteomes" id="UP000478052">
    <property type="component" value="Unassembled WGS sequence"/>
</dbReference>
<accession>A0A6G0VLX0</accession>
<dbReference type="AlphaFoldDB" id="A0A6G0VLX0"/>
<gene>
    <name evidence="1" type="ORF">FWK35_00036713</name>
</gene>
<keyword evidence="2" id="KW-1185">Reference proteome</keyword>
<sequence length="28" mass="3120">MKLVGALGGYFLNIPIVFKSAREKPKKN</sequence>
<name>A0A6G0VLX0_APHCR</name>
<dbReference type="EMBL" id="VUJU01014841">
    <property type="protein sequence ID" value="KAF0699859.1"/>
    <property type="molecule type" value="Genomic_DNA"/>
</dbReference>
<protein>
    <submittedName>
        <fullName evidence="1">Uncharacterized protein</fullName>
    </submittedName>
</protein>
<organism evidence="1 2">
    <name type="scientific">Aphis craccivora</name>
    <name type="common">Cowpea aphid</name>
    <dbReference type="NCBI Taxonomy" id="307492"/>
    <lineage>
        <taxon>Eukaryota</taxon>
        <taxon>Metazoa</taxon>
        <taxon>Ecdysozoa</taxon>
        <taxon>Arthropoda</taxon>
        <taxon>Hexapoda</taxon>
        <taxon>Insecta</taxon>
        <taxon>Pterygota</taxon>
        <taxon>Neoptera</taxon>
        <taxon>Paraneoptera</taxon>
        <taxon>Hemiptera</taxon>
        <taxon>Sternorrhyncha</taxon>
        <taxon>Aphidomorpha</taxon>
        <taxon>Aphidoidea</taxon>
        <taxon>Aphididae</taxon>
        <taxon>Aphidini</taxon>
        <taxon>Aphis</taxon>
        <taxon>Aphis</taxon>
    </lineage>
</organism>
<proteinExistence type="predicted"/>
<reference evidence="1 2" key="1">
    <citation type="submission" date="2019-08" db="EMBL/GenBank/DDBJ databases">
        <title>Whole genome of Aphis craccivora.</title>
        <authorList>
            <person name="Voronova N.V."/>
            <person name="Shulinski R.S."/>
            <person name="Bandarenka Y.V."/>
            <person name="Zhorov D.G."/>
            <person name="Warner D."/>
        </authorList>
    </citation>
    <scope>NUCLEOTIDE SEQUENCE [LARGE SCALE GENOMIC DNA]</scope>
    <source>
        <strain evidence="1">180601</strain>
        <tissue evidence="1">Whole Body</tissue>
    </source>
</reference>